<accession>A0ABP9PCD4</accession>
<protein>
    <submittedName>
        <fullName evidence="1">Uncharacterized protein</fullName>
    </submittedName>
</protein>
<gene>
    <name evidence="1" type="ORF">GCM10023213_34270</name>
</gene>
<dbReference type="EMBL" id="BAABIA010000007">
    <property type="protein sequence ID" value="GAA5144321.1"/>
    <property type="molecule type" value="Genomic_DNA"/>
</dbReference>
<proteinExistence type="predicted"/>
<evidence type="ECO:0000313" key="2">
    <source>
        <dbReference type="Proteomes" id="UP001499852"/>
    </source>
</evidence>
<comment type="caution">
    <text evidence="1">The sequence shown here is derived from an EMBL/GenBank/DDBJ whole genome shotgun (WGS) entry which is preliminary data.</text>
</comment>
<name>A0ABP9PCD4_9BACT</name>
<organism evidence="1 2">
    <name type="scientific">Prosthecobacter algae</name>
    <dbReference type="NCBI Taxonomy" id="1144682"/>
    <lineage>
        <taxon>Bacteria</taxon>
        <taxon>Pseudomonadati</taxon>
        <taxon>Verrucomicrobiota</taxon>
        <taxon>Verrucomicrobiia</taxon>
        <taxon>Verrucomicrobiales</taxon>
        <taxon>Verrucomicrobiaceae</taxon>
        <taxon>Prosthecobacter</taxon>
    </lineage>
</organism>
<dbReference type="Proteomes" id="UP001499852">
    <property type="component" value="Unassembled WGS sequence"/>
</dbReference>
<sequence length="232" mass="25448">MNLYSRREFRLHEKVLIVLTLALGYLLGLTGCSLTRKNTQGMREAKEPEQEFRPGWLAGCQGLLWSENDHWNLRVIDLLESGHHLTIRFPKNPGRTRRGDAQVAILPSAANSGSHAQSVTLVMLTGVFDGNSEVINRETHFSQDLGLPTQLVLGLHVEKRGPGPEVMTCTLGYKPGPGDRYVTAAGAVELPWMARSRAGMVGRALLYPVTVPVDAAAFPVENGAAVLMMPRR</sequence>
<reference evidence="2" key="1">
    <citation type="journal article" date="2019" name="Int. J. Syst. Evol. Microbiol.">
        <title>The Global Catalogue of Microorganisms (GCM) 10K type strain sequencing project: providing services to taxonomists for standard genome sequencing and annotation.</title>
        <authorList>
            <consortium name="The Broad Institute Genomics Platform"/>
            <consortium name="The Broad Institute Genome Sequencing Center for Infectious Disease"/>
            <person name="Wu L."/>
            <person name="Ma J."/>
        </authorList>
    </citation>
    <scope>NUCLEOTIDE SEQUENCE [LARGE SCALE GENOMIC DNA]</scope>
    <source>
        <strain evidence="2">JCM 18053</strain>
    </source>
</reference>
<keyword evidence="2" id="KW-1185">Reference proteome</keyword>
<dbReference type="RefSeq" id="WP_345737618.1">
    <property type="nucleotide sequence ID" value="NZ_BAABIA010000007.1"/>
</dbReference>
<dbReference type="PROSITE" id="PS51257">
    <property type="entry name" value="PROKAR_LIPOPROTEIN"/>
    <property type="match status" value="1"/>
</dbReference>
<evidence type="ECO:0000313" key="1">
    <source>
        <dbReference type="EMBL" id="GAA5144321.1"/>
    </source>
</evidence>